<dbReference type="Pfam" id="PF01244">
    <property type="entry name" value="Peptidase_M19"/>
    <property type="match status" value="1"/>
</dbReference>
<dbReference type="Gene3D" id="3.20.20.140">
    <property type="entry name" value="Metal-dependent hydrolases"/>
    <property type="match status" value="1"/>
</dbReference>
<proteinExistence type="predicted"/>
<protein>
    <submittedName>
        <fullName evidence="2">Membrane dipeptidase</fullName>
    </submittedName>
</protein>
<dbReference type="EMBL" id="JTDN01000001">
    <property type="protein sequence ID" value="KHL25379.1"/>
    <property type="molecule type" value="Genomic_DNA"/>
</dbReference>
<dbReference type="PROSITE" id="PS51365">
    <property type="entry name" value="RENAL_DIPEPTIDASE_2"/>
    <property type="match status" value="1"/>
</dbReference>
<keyword evidence="3" id="KW-1185">Reference proteome</keyword>
<dbReference type="Proteomes" id="UP000030988">
    <property type="component" value="Unassembled WGS sequence"/>
</dbReference>
<dbReference type="PANTHER" id="PTHR10443:SF12">
    <property type="entry name" value="DIPEPTIDASE"/>
    <property type="match status" value="1"/>
</dbReference>
<feature type="signal peptide" evidence="1">
    <location>
        <begin position="1"/>
        <end position="22"/>
    </location>
</feature>
<evidence type="ECO:0000313" key="3">
    <source>
        <dbReference type="Proteomes" id="UP000030988"/>
    </source>
</evidence>
<dbReference type="SUPFAM" id="SSF51556">
    <property type="entry name" value="Metallo-dependent hydrolases"/>
    <property type="match status" value="1"/>
</dbReference>
<dbReference type="InterPro" id="IPR032466">
    <property type="entry name" value="Metal_Hydrolase"/>
</dbReference>
<dbReference type="InterPro" id="IPR008257">
    <property type="entry name" value="Pept_M19"/>
</dbReference>
<evidence type="ECO:0000256" key="1">
    <source>
        <dbReference type="SAM" id="SignalP"/>
    </source>
</evidence>
<feature type="chain" id="PRO_5002067708" evidence="1">
    <location>
        <begin position="23"/>
        <end position="443"/>
    </location>
</feature>
<keyword evidence="1" id="KW-0732">Signal</keyword>
<sequence length="443" mass="47569">MRSAALTGATALALTMAASVNAQDIRRPEGLTLDMLATPAPPPEEVADAALEAAPVWDGHNDVPWQLRGRYNNVLLNFDFGNTRAQGAGPLETAMHTDLPRLAAGKVGAQFWSVYVSAALPEPEAVVATLEQIDVTRRLIARYPDELALALTSADVSRAMQQGKIASLMGMEGGHSIGSSLAVIRQMYALGARYLTLTHNRNTPWADSATADPEHDGLTGFGELVVREMQRIGMLVDLSHVSEATMLDTLDVIRAQQGAPVIFSHSGARAVADHPRNVPDSVLQRLPENGGIVMVVALPGFISNNVREWNTRQTAEVTRLEALYPDAADQVDAGLTEWLKINPPAQATIADMADHVDHIRNVAGIDHIGIGGDYDGMPSGPVGMEDVAGYPALFTELARRGYSQEDLEKISSRNMMRVLQRAEAYGADHAGDLPLETPVEDPA</sequence>
<dbReference type="STRING" id="1572751.PK98_01275"/>
<evidence type="ECO:0000313" key="2">
    <source>
        <dbReference type="EMBL" id="KHL25379.1"/>
    </source>
</evidence>
<organism evidence="2 3">
    <name type="scientific">Croceibacterium mercuriale</name>
    <dbReference type="NCBI Taxonomy" id="1572751"/>
    <lineage>
        <taxon>Bacteria</taxon>
        <taxon>Pseudomonadati</taxon>
        <taxon>Pseudomonadota</taxon>
        <taxon>Alphaproteobacteria</taxon>
        <taxon>Sphingomonadales</taxon>
        <taxon>Erythrobacteraceae</taxon>
        <taxon>Croceibacterium</taxon>
    </lineage>
</organism>
<accession>A0A0B2BVB6</accession>
<comment type="caution">
    <text evidence="2">The sequence shown here is derived from an EMBL/GenBank/DDBJ whole genome shotgun (WGS) entry which is preliminary data.</text>
</comment>
<dbReference type="GO" id="GO:0006508">
    <property type="term" value="P:proteolysis"/>
    <property type="evidence" value="ECO:0007669"/>
    <property type="project" value="InterPro"/>
</dbReference>
<reference evidence="2 3" key="1">
    <citation type="submission" date="2014-11" db="EMBL/GenBank/DDBJ databases">
        <title>Draft genome sequence of Kirrobacter mercurialis.</title>
        <authorList>
            <person name="Coil D.A."/>
            <person name="Eisen J.A."/>
        </authorList>
    </citation>
    <scope>NUCLEOTIDE SEQUENCE [LARGE SCALE GENOMIC DNA]</scope>
    <source>
        <strain evidence="2 3">Coronado</strain>
    </source>
</reference>
<gene>
    <name evidence="2" type="ORF">PK98_01275</name>
</gene>
<dbReference type="PANTHER" id="PTHR10443">
    <property type="entry name" value="MICROSOMAL DIPEPTIDASE"/>
    <property type="match status" value="1"/>
</dbReference>
<dbReference type="RefSeq" id="WP_039093684.1">
    <property type="nucleotide sequence ID" value="NZ_JTDN01000001.1"/>
</dbReference>
<dbReference type="AlphaFoldDB" id="A0A0B2BVB6"/>
<name>A0A0B2BVB6_9SPHN</name>
<dbReference type="CDD" id="cd01301">
    <property type="entry name" value="rDP_like"/>
    <property type="match status" value="1"/>
</dbReference>
<dbReference type="GO" id="GO:0070573">
    <property type="term" value="F:metallodipeptidase activity"/>
    <property type="evidence" value="ECO:0007669"/>
    <property type="project" value="InterPro"/>
</dbReference>